<sequence length="449" mass="50070">MARRRLRRTTIVRSPTRPHLARQLPDIIINACLKPLEDPGNVSGSIVFRRLIIPFTFPPSFTDSVLSFVAFIISLDPKFRLPLIPRNESGSLDPFPLPPSTSSWPPPPLTTLSPWLMECSSRMQDENAPGRCLKLDDGSRLSGLSYDSGCCSSVPSHDDDHPHEDRVIPDDRAAQAARSASTDTSTTTQTSRRRRVRRAPSLPLSEHYNEPVRLHVWYSKRRTWNRADLDRERREFFETRVTGRPEVWAALSTAITLMRGGDLTTAQSIVDAAGVTIPTGDLCEGCYDEQGVLYRLPQCIVSDPENMAQTNMSAANNTARNSQVTQEEEDTEALSDGKLATDDASGDELIREDLERRRDEKGKTSERDLIRVQARLSDRGGPDLVLSIGKGQSVGFLARKIQQEAGIPNHQRVRIAYLGRMLKEHGSLLDQGWQHGHVINALIASRALL</sequence>
<protein>
    <submittedName>
        <fullName evidence="3">Putative ubiquitin domain protein</fullName>
    </submittedName>
</protein>
<dbReference type="InterPro" id="IPR029071">
    <property type="entry name" value="Ubiquitin-like_domsf"/>
</dbReference>
<dbReference type="InterPro" id="IPR039869">
    <property type="entry name" value="UBTD1/2"/>
</dbReference>
<dbReference type="AlphaFoldDB" id="A0A1S9S2A4"/>
<feature type="domain" description="DC-UbP/UBTD2 N-terminal" evidence="2">
    <location>
        <begin position="209"/>
        <end position="309"/>
    </location>
</feature>
<dbReference type="InterPro" id="IPR032752">
    <property type="entry name" value="DC-UbP/UBTD2_N"/>
</dbReference>
<evidence type="ECO:0000256" key="1">
    <source>
        <dbReference type="SAM" id="MobiDB-lite"/>
    </source>
</evidence>
<dbReference type="SUPFAM" id="SSF54236">
    <property type="entry name" value="Ubiquitin-like"/>
    <property type="match status" value="1"/>
</dbReference>
<evidence type="ECO:0000313" key="3">
    <source>
        <dbReference type="EMBL" id="OOQ91318.1"/>
    </source>
</evidence>
<dbReference type="PANTHER" id="PTHR13609">
    <property type="entry name" value="UBIQUITIN DOMAIN CONTAINING 1 PROTEIN-RELATED"/>
    <property type="match status" value="1"/>
</dbReference>
<feature type="region of interest" description="Disordered" evidence="1">
    <location>
        <begin position="315"/>
        <end position="346"/>
    </location>
</feature>
<organism evidence="3 4">
    <name type="scientific">Penicillium brasilianum</name>
    <dbReference type="NCBI Taxonomy" id="104259"/>
    <lineage>
        <taxon>Eukaryota</taxon>
        <taxon>Fungi</taxon>
        <taxon>Dikarya</taxon>
        <taxon>Ascomycota</taxon>
        <taxon>Pezizomycotina</taxon>
        <taxon>Eurotiomycetes</taxon>
        <taxon>Eurotiomycetidae</taxon>
        <taxon>Eurotiales</taxon>
        <taxon>Aspergillaceae</taxon>
        <taxon>Penicillium</taxon>
    </lineage>
</organism>
<dbReference type="InterPro" id="IPR038169">
    <property type="entry name" value="DC-UbP/UBTD2_N_sf"/>
</dbReference>
<dbReference type="EMBL" id="LJBN01000008">
    <property type="protein sequence ID" value="OOQ91318.1"/>
    <property type="molecule type" value="Genomic_DNA"/>
</dbReference>
<reference evidence="4" key="1">
    <citation type="submission" date="2015-09" db="EMBL/GenBank/DDBJ databases">
        <authorList>
            <person name="Fill T.P."/>
            <person name="Baretta J.F."/>
            <person name="de Almeida L.G."/>
            <person name="Rocha M."/>
            <person name="de Souza D.H."/>
            <person name="Malavazi I."/>
            <person name="Cerdeira L.T."/>
            <person name="Hong H."/>
            <person name="Samborskyy M."/>
            <person name="de Vasconcelos A.T."/>
            <person name="Leadlay P."/>
            <person name="Rodrigues-Filho E."/>
        </authorList>
    </citation>
    <scope>NUCLEOTIDE SEQUENCE [LARGE SCALE GENOMIC DNA]</scope>
    <source>
        <strain evidence="4">LaBioMMi 136</strain>
    </source>
</reference>
<name>A0A1S9S2A4_PENBI</name>
<gene>
    <name evidence="3" type="ORF">PEBR_00357</name>
</gene>
<dbReference type="Pfam" id="PF16455">
    <property type="entry name" value="UBD"/>
    <property type="match status" value="1"/>
</dbReference>
<feature type="compositionally biased region" description="Polar residues" evidence="1">
    <location>
        <begin position="315"/>
        <end position="325"/>
    </location>
</feature>
<feature type="region of interest" description="Disordered" evidence="1">
    <location>
        <begin position="172"/>
        <end position="203"/>
    </location>
</feature>
<proteinExistence type="predicted"/>
<dbReference type="Gene3D" id="1.20.225.20">
    <property type="entry name" value="Ub domain-containing protein, DC-UbP/UBTD2, N-terminal domain"/>
    <property type="match status" value="1"/>
</dbReference>
<feature type="compositionally biased region" description="Low complexity" evidence="1">
    <location>
        <begin position="174"/>
        <end position="190"/>
    </location>
</feature>
<evidence type="ECO:0000259" key="2">
    <source>
        <dbReference type="Pfam" id="PF16455"/>
    </source>
</evidence>
<dbReference type="Proteomes" id="UP000190744">
    <property type="component" value="Unassembled WGS sequence"/>
</dbReference>
<evidence type="ECO:0000313" key="4">
    <source>
        <dbReference type="Proteomes" id="UP000190744"/>
    </source>
</evidence>
<comment type="caution">
    <text evidence="3">The sequence shown here is derived from an EMBL/GenBank/DDBJ whole genome shotgun (WGS) entry which is preliminary data.</text>
</comment>
<accession>A0A1S9S2A4</accession>